<sequence length="348" mass="39268">MGAHPSKMAKEFEADQIKTPISIDPESLVLRNTAEGAGSLSDKSIRTTVHIDALRAKVWNPNNPESWDADMREYHTVENSEYALPSDEIEQNRLEIQHYIYRAGFKGDIICPAAKELVQQPDTKILDVGCAKGFWLNCVKKGNPNPLVEYHGVDIAQNLVSESSSKNGINIQFGNVLEHEDSTFDYVHQRLVYFGLPKEKFSDAFRELIRVTKPGGWVEIVEADIIIYNAGPCSKHWGKAMFNAMHERGLDCYAATNLPFYLSQVEKSISNSGVETVHFPFSGDTRLGKLNGGNGKAGILALEDYMHKTMGMTRQEYRELAENCFVEWNEHNSQQVYRVKLENFVGKF</sequence>
<dbReference type="EMBL" id="JADGJH010003181">
    <property type="protein sequence ID" value="KAJ3092907.1"/>
    <property type="molecule type" value="Genomic_DNA"/>
</dbReference>
<evidence type="ECO:0000313" key="2">
    <source>
        <dbReference type="EMBL" id="KAJ3092907.1"/>
    </source>
</evidence>
<keyword evidence="3" id="KW-1185">Reference proteome</keyword>
<evidence type="ECO:0000313" key="3">
    <source>
        <dbReference type="Proteomes" id="UP001211907"/>
    </source>
</evidence>
<organism evidence="2 3">
    <name type="scientific">Physocladia obscura</name>
    <dbReference type="NCBI Taxonomy" id="109957"/>
    <lineage>
        <taxon>Eukaryota</taxon>
        <taxon>Fungi</taxon>
        <taxon>Fungi incertae sedis</taxon>
        <taxon>Chytridiomycota</taxon>
        <taxon>Chytridiomycota incertae sedis</taxon>
        <taxon>Chytridiomycetes</taxon>
        <taxon>Chytridiales</taxon>
        <taxon>Chytriomycetaceae</taxon>
        <taxon>Physocladia</taxon>
    </lineage>
</organism>
<dbReference type="InterPro" id="IPR029063">
    <property type="entry name" value="SAM-dependent_MTases_sf"/>
</dbReference>
<protein>
    <recommendedName>
        <fullName evidence="1">Methyltransferase domain-containing protein</fullName>
    </recommendedName>
</protein>
<reference evidence="2" key="1">
    <citation type="submission" date="2020-05" db="EMBL/GenBank/DDBJ databases">
        <title>Phylogenomic resolution of chytrid fungi.</title>
        <authorList>
            <person name="Stajich J.E."/>
            <person name="Amses K."/>
            <person name="Simmons R."/>
            <person name="Seto K."/>
            <person name="Myers J."/>
            <person name="Bonds A."/>
            <person name="Quandt C.A."/>
            <person name="Barry K."/>
            <person name="Liu P."/>
            <person name="Grigoriev I."/>
            <person name="Longcore J.E."/>
            <person name="James T.Y."/>
        </authorList>
    </citation>
    <scope>NUCLEOTIDE SEQUENCE</scope>
    <source>
        <strain evidence="2">JEL0513</strain>
    </source>
</reference>
<dbReference type="AlphaFoldDB" id="A0AAD5SVP0"/>
<dbReference type="Gene3D" id="3.40.50.150">
    <property type="entry name" value="Vaccinia Virus protein VP39"/>
    <property type="match status" value="1"/>
</dbReference>
<dbReference type="InterPro" id="IPR041698">
    <property type="entry name" value="Methyltransf_25"/>
</dbReference>
<feature type="domain" description="Methyltransferase" evidence="1">
    <location>
        <begin position="125"/>
        <end position="216"/>
    </location>
</feature>
<dbReference type="SUPFAM" id="SSF53335">
    <property type="entry name" value="S-adenosyl-L-methionine-dependent methyltransferases"/>
    <property type="match status" value="1"/>
</dbReference>
<dbReference type="Pfam" id="PF13649">
    <property type="entry name" value="Methyltransf_25"/>
    <property type="match status" value="1"/>
</dbReference>
<name>A0AAD5SVP0_9FUNG</name>
<dbReference type="PANTHER" id="PTHR43591:SF24">
    <property type="entry name" value="2-METHOXY-6-POLYPRENYL-1,4-BENZOQUINOL METHYLASE, MITOCHONDRIAL"/>
    <property type="match status" value="1"/>
</dbReference>
<dbReference type="GO" id="GO:0008168">
    <property type="term" value="F:methyltransferase activity"/>
    <property type="evidence" value="ECO:0007669"/>
    <property type="project" value="TreeGrafter"/>
</dbReference>
<comment type="caution">
    <text evidence="2">The sequence shown here is derived from an EMBL/GenBank/DDBJ whole genome shotgun (WGS) entry which is preliminary data.</text>
</comment>
<gene>
    <name evidence="2" type="ORF">HK100_006818</name>
</gene>
<accession>A0AAD5SVP0</accession>
<dbReference type="CDD" id="cd02440">
    <property type="entry name" value="AdoMet_MTases"/>
    <property type="match status" value="1"/>
</dbReference>
<proteinExistence type="predicted"/>
<dbReference type="Proteomes" id="UP001211907">
    <property type="component" value="Unassembled WGS sequence"/>
</dbReference>
<dbReference type="PANTHER" id="PTHR43591">
    <property type="entry name" value="METHYLTRANSFERASE"/>
    <property type="match status" value="1"/>
</dbReference>
<evidence type="ECO:0000259" key="1">
    <source>
        <dbReference type="Pfam" id="PF13649"/>
    </source>
</evidence>